<keyword evidence="2" id="KW-1185">Reference proteome</keyword>
<gene>
    <name evidence="1" type="ORF">FR943_04235</name>
</gene>
<dbReference type="Proteomes" id="UP000812982">
    <property type="component" value="Unassembled WGS sequence"/>
</dbReference>
<comment type="caution">
    <text evidence="1">The sequence shown here is derived from an EMBL/GenBank/DDBJ whole genome shotgun (WGS) entry which is preliminary data.</text>
</comment>
<evidence type="ECO:0000313" key="1">
    <source>
        <dbReference type="EMBL" id="MBU9763057.1"/>
    </source>
</evidence>
<name>A0ABS6KHM3_9MYCO</name>
<accession>A0ABS6KHM3</accession>
<reference evidence="1 2" key="1">
    <citation type="journal article" date="2021" name="Sci. Rep.">
        <title>Phenotypic and genomic hallmarks of a novel, potentially pathogenic rapidly growing Mycobacterium species related to the Mycobacterium fortuitum complex.</title>
        <authorList>
            <person name="Gharbi R."/>
            <person name="Khanna V."/>
            <person name="Frigui W."/>
            <person name="Mhenni B."/>
            <person name="Brosch R."/>
            <person name="Mardassi H."/>
        </authorList>
    </citation>
    <scope>NUCLEOTIDE SEQUENCE [LARGE SCALE GENOMIC DNA]</scope>
    <source>
        <strain evidence="1 2">TNTM28</strain>
    </source>
</reference>
<dbReference type="EMBL" id="VOMB01000005">
    <property type="protein sequence ID" value="MBU9763057.1"/>
    <property type="molecule type" value="Genomic_DNA"/>
</dbReference>
<protein>
    <submittedName>
        <fullName evidence="1">Uncharacterized protein</fullName>
    </submittedName>
</protein>
<dbReference type="RefSeq" id="WP_217155083.1">
    <property type="nucleotide sequence ID" value="NZ_VOMB01000005.1"/>
</dbReference>
<sequence length="67" mass="7129">MAIAIPEKVVFSTDSRLSTMETPRLDFVTSAMLRRMLAAADAQLDAISGKISASVSFAPNLESLTLA</sequence>
<evidence type="ECO:0000313" key="2">
    <source>
        <dbReference type="Proteomes" id="UP000812982"/>
    </source>
</evidence>
<proteinExistence type="predicted"/>
<organism evidence="1 2">
    <name type="scientific">[Mycobacterium] fortunisiensis</name>
    <dbReference type="NCBI Taxonomy" id="2600579"/>
    <lineage>
        <taxon>Bacteria</taxon>
        <taxon>Bacillati</taxon>
        <taxon>Actinomycetota</taxon>
        <taxon>Actinomycetes</taxon>
        <taxon>Mycobacteriales</taxon>
        <taxon>Mycobacteriaceae</taxon>
        <taxon>Mycolicibacterium</taxon>
    </lineage>
</organism>